<sequence length="665" mass="74528">MLGDEVASQHTVARRRLLPTWKKAAFGLLTSCLLLAALEGLLALLGTEPLTVEHDPLVGFSSSSPLFVPSSDSDGELATAQAKLAFFNRQQFPRQKSSDTRRIICLGGSTTYGRPYDDVTSFVGWLRQLLPHADPRYQWEVINAGGISYASYRLAVLTEQLLELDPDLLIIYTGHNEFLEERTYPRSQRPSWMLQQATLLAARSRIFTLIYRGLHGDPAAGSQRVILPEEVDEILNHTVGPSSYQRDDFQQDQVIRHFQLNLSRISRMARRRGVPLLMVTPAANLRDFSPFKSQFSEAVSAADRKQWQLHIDKARLLQIEEDWQAARQQLEAARQLDPRQATTHFQLGHLLLKQGESAAALAAFRRARDEDVCPLRALSPVVESVRQAARREGDLLVDFEQLLAEQAQQTQGHRIPGNELFLDHVHPSIDAQQLLAEAIIDRLGKASWLSLAASWTPELRQQVSLELKQSLDRLDHARARRNLAKVLNWAGKHMEAGQLATSVLDDLPRDPESLSIASAYMRQLGRLPQAIELMRRRLAETPADLDSLRRLGSLLVDNGQAQQALEPYQQVVKLAPRDAASQHHLGILLLELGELDQALLALTAARQLEPSDANIHYHLGIVLARRGELSKAAASLRRALQLNPDDEDARYNLDVLQQKLRSGQP</sequence>
<proteinExistence type="predicted"/>
<feature type="repeat" description="TPR" evidence="3">
    <location>
        <begin position="545"/>
        <end position="578"/>
    </location>
</feature>
<feature type="transmembrane region" description="Helical" evidence="4">
    <location>
        <begin position="24"/>
        <end position="45"/>
    </location>
</feature>
<dbReference type="AlphaFoldDB" id="A0A075GQX0"/>
<dbReference type="PROSITE" id="PS50293">
    <property type="entry name" value="TPR_REGION"/>
    <property type="match status" value="1"/>
</dbReference>
<keyword evidence="4" id="KW-0812">Transmembrane</keyword>
<dbReference type="Gene3D" id="3.40.50.1110">
    <property type="entry name" value="SGNH hydrolase"/>
    <property type="match status" value="1"/>
</dbReference>
<dbReference type="InterPro" id="IPR036514">
    <property type="entry name" value="SGNH_hydro_sf"/>
</dbReference>
<dbReference type="CDD" id="cd00229">
    <property type="entry name" value="SGNH_hydrolase"/>
    <property type="match status" value="1"/>
</dbReference>
<dbReference type="Gene3D" id="1.25.40.10">
    <property type="entry name" value="Tetratricopeptide repeat domain"/>
    <property type="match status" value="3"/>
</dbReference>
<keyword evidence="2 3" id="KW-0802">TPR repeat</keyword>
<dbReference type="SMART" id="SM00028">
    <property type="entry name" value="TPR"/>
    <property type="match status" value="5"/>
</dbReference>
<dbReference type="SUPFAM" id="SSF48452">
    <property type="entry name" value="TPR-like"/>
    <property type="match status" value="2"/>
</dbReference>
<accession>A0A075GQX0</accession>
<dbReference type="GO" id="GO:0016740">
    <property type="term" value="F:transferase activity"/>
    <property type="evidence" value="ECO:0007669"/>
    <property type="project" value="UniProtKB-KW"/>
</dbReference>
<evidence type="ECO:0000256" key="4">
    <source>
        <dbReference type="SAM" id="Phobius"/>
    </source>
</evidence>
<dbReference type="EMBL" id="KF900699">
    <property type="protein sequence ID" value="AIF04113.1"/>
    <property type="molecule type" value="Genomic_DNA"/>
</dbReference>
<name>A0A075GQX0_9EURY</name>
<reference evidence="5" key="1">
    <citation type="journal article" date="2014" name="Genome Biol. Evol.">
        <title>Pangenome evidence for extensive interdomain horizontal transfer affecting lineage core and shell genes in uncultured planktonic thaumarchaeota and euryarchaeota.</title>
        <authorList>
            <person name="Deschamps P."/>
            <person name="Zivanovic Y."/>
            <person name="Moreira D."/>
            <person name="Rodriguez-Valera F."/>
            <person name="Lopez-Garcia P."/>
        </authorList>
    </citation>
    <scope>NUCLEOTIDE SEQUENCE</scope>
</reference>
<keyword evidence="1" id="KW-0677">Repeat</keyword>
<evidence type="ECO:0000256" key="3">
    <source>
        <dbReference type="PROSITE-ProRule" id="PRU00339"/>
    </source>
</evidence>
<dbReference type="InterPro" id="IPR050498">
    <property type="entry name" value="Ycf3"/>
</dbReference>
<protein>
    <submittedName>
        <fullName evidence="5">O-GlcNAc transferase</fullName>
    </submittedName>
</protein>
<dbReference type="Pfam" id="PF13432">
    <property type="entry name" value="TPR_16"/>
    <property type="match status" value="3"/>
</dbReference>
<keyword evidence="4" id="KW-0472">Membrane</keyword>
<feature type="repeat" description="TPR" evidence="3">
    <location>
        <begin position="613"/>
        <end position="646"/>
    </location>
</feature>
<dbReference type="InterPro" id="IPR019734">
    <property type="entry name" value="TPR_rpt"/>
</dbReference>
<dbReference type="PANTHER" id="PTHR44858:SF1">
    <property type="entry name" value="UDP-N-ACETYLGLUCOSAMINE--PEPTIDE N-ACETYLGLUCOSAMINYLTRANSFERASE SPINDLY-RELATED"/>
    <property type="match status" value="1"/>
</dbReference>
<dbReference type="InterPro" id="IPR011990">
    <property type="entry name" value="TPR-like_helical_dom_sf"/>
</dbReference>
<dbReference type="PROSITE" id="PS50005">
    <property type="entry name" value="TPR"/>
    <property type="match status" value="3"/>
</dbReference>
<dbReference type="SUPFAM" id="SSF52266">
    <property type="entry name" value="SGNH hydrolase"/>
    <property type="match status" value="1"/>
</dbReference>
<feature type="repeat" description="TPR" evidence="3">
    <location>
        <begin position="579"/>
        <end position="612"/>
    </location>
</feature>
<organism evidence="5">
    <name type="scientific">uncultured marine group II/III euryarchaeote KM3_170_G02</name>
    <dbReference type="NCBI Taxonomy" id="1457927"/>
    <lineage>
        <taxon>Archaea</taxon>
        <taxon>Methanobacteriati</taxon>
        <taxon>Methanobacteriota</taxon>
        <taxon>environmental samples</taxon>
    </lineage>
</organism>
<evidence type="ECO:0000256" key="2">
    <source>
        <dbReference type="ARBA" id="ARBA00022803"/>
    </source>
</evidence>
<keyword evidence="5" id="KW-0808">Transferase</keyword>
<keyword evidence="4" id="KW-1133">Transmembrane helix</keyword>
<evidence type="ECO:0000313" key="5">
    <source>
        <dbReference type="EMBL" id="AIF04113.1"/>
    </source>
</evidence>
<evidence type="ECO:0000256" key="1">
    <source>
        <dbReference type="ARBA" id="ARBA00022737"/>
    </source>
</evidence>
<dbReference type="PANTHER" id="PTHR44858">
    <property type="entry name" value="TETRATRICOPEPTIDE REPEAT PROTEIN 6"/>
    <property type="match status" value="1"/>
</dbReference>